<feature type="coiled-coil region" evidence="1">
    <location>
        <begin position="171"/>
        <end position="205"/>
    </location>
</feature>
<keyword evidence="1" id="KW-0175">Coiled coil</keyword>
<organism evidence="3 4">
    <name type="scientific">Senna tora</name>
    <dbReference type="NCBI Taxonomy" id="362788"/>
    <lineage>
        <taxon>Eukaryota</taxon>
        <taxon>Viridiplantae</taxon>
        <taxon>Streptophyta</taxon>
        <taxon>Embryophyta</taxon>
        <taxon>Tracheophyta</taxon>
        <taxon>Spermatophyta</taxon>
        <taxon>Magnoliopsida</taxon>
        <taxon>eudicotyledons</taxon>
        <taxon>Gunneridae</taxon>
        <taxon>Pentapetalae</taxon>
        <taxon>rosids</taxon>
        <taxon>fabids</taxon>
        <taxon>Fabales</taxon>
        <taxon>Fabaceae</taxon>
        <taxon>Caesalpinioideae</taxon>
        <taxon>Cassia clade</taxon>
        <taxon>Senna</taxon>
    </lineage>
</organism>
<accession>A0A834WRV2</accession>
<comment type="caution">
    <text evidence="3">The sequence shown here is derived from an EMBL/GenBank/DDBJ whole genome shotgun (WGS) entry which is preliminary data.</text>
</comment>
<sequence>MHALDEEEMQMEELTKNIEELENLSQKKNLEIQNLEASRGKLMKKVSITISKFDELHHLCASLLAEVEKLQCQLQERDADISFLRQEVTRCTNDVLLASQMNKKKSSDEIFEFLEWIDMMVSQEGIHDMCPDVKSDSQVNEYKEMLRKKLLSVLSELEDLRVAAESKDELLQVERSKVEELTHKAETLELSLHQKESQLNLLEDVGESGGGASTSLEVLEVEPVTEKWTAAGTSVTPQVRSLRKGNNDHVAIAVDVDPGSTSRIEDEDDDKVHGFKSLTYSRIVPRFTRPLTDMIDGLWVSCDRTLMRQPTLRLGIIIYWALMHLLLAFSVV</sequence>
<proteinExistence type="predicted"/>
<keyword evidence="2" id="KW-0812">Transmembrane</keyword>
<reference evidence="3" key="1">
    <citation type="submission" date="2020-09" db="EMBL/GenBank/DDBJ databases">
        <title>Genome-Enabled Discovery of Anthraquinone Biosynthesis in Senna tora.</title>
        <authorList>
            <person name="Kang S.-H."/>
            <person name="Pandey R.P."/>
            <person name="Lee C.-M."/>
            <person name="Sim J.-S."/>
            <person name="Jeong J.-T."/>
            <person name="Choi B.-S."/>
            <person name="Jung M."/>
            <person name="Ginzburg D."/>
            <person name="Zhao K."/>
            <person name="Won S.Y."/>
            <person name="Oh T.-J."/>
            <person name="Yu Y."/>
            <person name="Kim N.-H."/>
            <person name="Lee O.R."/>
            <person name="Lee T.-H."/>
            <person name="Bashyal P."/>
            <person name="Kim T.-S."/>
            <person name="Lee W.-H."/>
            <person name="Kawkins C."/>
            <person name="Kim C.-K."/>
            <person name="Kim J.S."/>
            <person name="Ahn B.O."/>
            <person name="Rhee S.Y."/>
            <person name="Sohng J.K."/>
        </authorList>
    </citation>
    <scope>NUCLEOTIDE SEQUENCE</scope>
    <source>
        <tissue evidence="3">Leaf</tissue>
    </source>
</reference>
<keyword evidence="4" id="KW-1185">Reference proteome</keyword>
<evidence type="ECO:0000256" key="2">
    <source>
        <dbReference type="SAM" id="Phobius"/>
    </source>
</evidence>
<protein>
    <submittedName>
        <fullName evidence="3">Centromere-associated protein E isoform X1</fullName>
    </submittedName>
</protein>
<keyword evidence="2" id="KW-1133">Transmembrane helix</keyword>
<name>A0A834WRV2_9FABA</name>
<dbReference type="OrthoDB" id="649641at2759"/>
<dbReference type="PANTHER" id="PTHR43939:SF50">
    <property type="entry name" value="NUCLEOPORIN"/>
    <property type="match status" value="1"/>
</dbReference>
<dbReference type="Proteomes" id="UP000634136">
    <property type="component" value="Unassembled WGS sequence"/>
</dbReference>
<evidence type="ECO:0000256" key="1">
    <source>
        <dbReference type="SAM" id="Coils"/>
    </source>
</evidence>
<feature type="transmembrane region" description="Helical" evidence="2">
    <location>
        <begin position="314"/>
        <end position="331"/>
    </location>
</feature>
<dbReference type="EMBL" id="JAAIUW010000005">
    <property type="protein sequence ID" value="KAF7830181.1"/>
    <property type="molecule type" value="Genomic_DNA"/>
</dbReference>
<gene>
    <name evidence="3" type="ORF">G2W53_012514</name>
</gene>
<evidence type="ECO:0000313" key="3">
    <source>
        <dbReference type="EMBL" id="KAF7830181.1"/>
    </source>
</evidence>
<dbReference type="PANTHER" id="PTHR43939">
    <property type="entry name" value="COILED-COIL DOMAIN-CONTAINING PROTEIN 158"/>
    <property type="match status" value="1"/>
</dbReference>
<dbReference type="AlphaFoldDB" id="A0A834WRV2"/>
<feature type="coiled-coil region" evidence="1">
    <location>
        <begin position="4"/>
        <end position="87"/>
    </location>
</feature>
<evidence type="ECO:0000313" key="4">
    <source>
        <dbReference type="Proteomes" id="UP000634136"/>
    </source>
</evidence>
<keyword evidence="2" id="KW-0472">Membrane</keyword>